<gene>
    <name evidence="1" type="ORF">KUF71_017389</name>
</gene>
<evidence type="ECO:0000313" key="2">
    <source>
        <dbReference type="Proteomes" id="UP001219518"/>
    </source>
</evidence>
<evidence type="ECO:0000313" key="1">
    <source>
        <dbReference type="EMBL" id="KAK3933128.1"/>
    </source>
</evidence>
<reference evidence="1" key="1">
    <citation type="submission" date="2021-07" db="EMBL/GenBank/DDBJ databases">
        <authorList>
            <person name="Catto M.A."/>
            <person name="Jacobson A."/>
            <person name="Kennedy G."/>
            <person name="Labadie P."/>
            <person name="Hunt B.G."/>
            <person name="Srinivasan R."/>
        </authorList>
    </citation>
    <scope>NUCLEOTIDE SEQUENCE</scope>
    <source>
        <strain evidence="1">PL_HMW_Pooled</strain>
        <tissue evidence="1">Head</tissue>
    </source>
</reference>
<dbReference type="AlphaFoldDB" id="A0AAE1I4J1"/>
<reference evidence="1" key="2">
    <citation type="journal article" date="2023" name="BMC Genomics">
        <title>Pest status, molecular evolution, and epigenetic factors derived from the genome assembly of Frankliniella fusca, a thysanopteran phytovirus vector.</title>
        <authorList>
            <person name="Catto M.A."/>
            <person name="Labadie P.E."/>
            <person name="Jacobson A.L."/>
            <person name="Kennedy G.G."/>
            <person name="Srinivasan R."/>
            <person name="Hunt B.G."/>
        </authorList>
    </citation>
    <scope>NUCLEOTIDE SEQUENCE</scope>
    <source>
        <strain evidence="1">PL_HMW_Pooled</strain>
    </source>
</reference>
<comment type="caution">
    <text evidence="1">The sequence shown here is derived from an EMBL/GenBank/DDBJ whole genome shotgun (WGS) entry which is preliminary data.</text>
</comment>
<dbReference type="EMBL" id="JAHWGI010001443">
    <property type="protein sequence ID" value="KAK3933128.1"/>
    <property type="molecule type" value="Genomic_DNA"/>
</dbReference>
<sequence length="66" mass="7484">MAQSVEALTHDCPVRGSSPVRAQLFFSVLERLDVWQQPGFNSGYWPQLDASENNLVPKTHILRSCR</sequence>
<dbReference type="Proteomes" id="UP001219518">
    <property type="component" value="Unassembled WGS sequence"/>
</dbReference>
<proteinExistence type="predicted"/>
<protein>
    <submittedName>
        <fullName evidence="1">Multifunctional CCA protein</fullName>
    </submittedName>
</protein>
<name>A0AAE1I4J1_9NEOP</name>
<keyword evidence="2" id="KW-1185">Reference proteome</keyword>
<accession>A0AAE1I4J1</accession>
<organism evidence="1 2">
    <name type="scientific">Frankliniella fusca</name>
    <dbReference type="NCBI Taxonomy" id="407009"/>
    <lineage>
        <taxon>Eukaryota</taxon>
        <taxon>Metazoa</taxon>
        <taxon>Ecdysozoa</taxon>
        <taxon>Arthropoda</taxon>
        <taxon>Hexapoda</taxon>
        <taxon>Insecta</taxon>
        <taxon>Pterygota</taxon>
        <taxon>Neoptera</taxon>
        <taxon>Paraneoptera</taxon>
        <taxon>Thysanoptera</taxon>
        <taxon>Terebrantia</taxon>
        <taxon>Thripoidea</taxon>
        <taxon>Thripidae</taxon>
        <taxon>Frankliniella</taxon>
    </lineage>
</organism>